<dbReference type="InterPro" id="IPR036737">
    <property type="entry name" value="OmpA-like_sf"/>
</dbReference>
<keyword evidence="3" id="KW-0998">Cell outer membrane</keyword>
<protein>
    <submittedName>
        <fullName evidence="7">OmpA family protein</fullName>
    </submittedName>
</protein>
<dbReference type="PRINTS" id="PR01021">
    <property type="entry name" value="OMPADOMAIN"/>
</dbReference>
<sequence>MSDGLSPSLGEFCTLSEPGRHAATGQRSDIMRESDSFPRCGRHLRPSALAWLGACALMAVTTVHGADFGSDTPSVKDIISNLQEDQGSAVEGVRTRALRPGAAAQATAVDAVAEPPPAAAAPAISMQIQFEFGSDRIAPASAQAMDNLALALASPELEGRQFTVVGHTDGVGSAEYNLRLSQRRAASVKAYLVRGGVAATRLKTEGKGYTELLDPGNPRAASNRRVEIIAGG</sequence>
<dbReference type="GO" id="GO:0009279">
    <property type="term" value="C:cell outer membrane"/>
    <property type="evidence" value="ECO:0007669"/>
    <property type="project" value="UniProtKB-SubCell"/>
</dbReference>
<comment type="subcellular location">
    <subcellularLocation>
        <location evidence="1">Cell outer membrane</location>
    </subcellularLocation>
</comment>
<evidence type="ECO:0000313" key="8">
    <source>
        <dbReference type="Proteomes" id="UP000278006"/>
    </source>
</evidence>
<comment type="caution">
    <text evidence="7">The sequence shown here is derived from an EMBL/GenBank/DDBJ whole genome shotgun (WGS) entry which is preliminary data.</text>
</comment>
<dbReference type="PROSITE" id="PS01068">
    <property type="entry name" value="OMPA_1"/>
    <property type="match status" value="1"/>
</dbReference>
<dbReference type="AlphaFoldDB" id="A0A3M6QPA6"/>
<dbReference type="InterPro" id="IPR006690">
    <property type="entry name" value="OMPA-like_CS"/>
</dbReference>
<dbReference type="InterPro" id="IPR006665">
    <property type="entry name" value="OmpA-like"/>
</dbReference>
<feature type="domain" description="OmpA-like" evidence="6">
    <location>
        <begin position="117"/>
        <end position="232"/>
    </location>
</feature>
<dbReference type="Pfam" id="PF00691">
    <property type="entry name" value="OmpA"/>
    <property type="match status" value="1"/>
</dbReference>
<name>A0A3M6QPA6_9BURK</name>
<evidence type="ECO:0000256" key="1">
    <source>
        <dbReference type="ARBA" id="ARBA00004442"/>
    </source>
</evidence>
<dbReference type="Gene3D" id="3.30.1330.60">
    <property type="entry name" value="OmpA-like domain"/>
    <property type="match status" value="1"/>
</dbReference>
<keyword evidence="8" id="KW-1185">Reference proteome</keyword>
<evidence type="ECO:0000256" key="5">
    <source>
        <dbReference type="SAM" id="MobiDB-lite"/>
    </source>
</evidence>
<evidence type="ECO:0000256" key="4">
    <source>
        <dbReference type="PROSITE-ProRule" id="PRU00473"/>
    </source>
</evidence>
<proteinExistence type="predicted"/>
<gene>
    <name evidence="7" type="ORF">D8I35_15685</name>
</gene>
<dbReference type="PANTHER" id="PTHR30329">
    <property type="entry name" value="STATOR ELEMENT OF FLAGELLAR MOTOR COMPLEX"/>
    <property type="match status" value="1"/>
</dbReference>
<evidence type="ECO:0000256" key="2">
    <source>
        <dbReference type="ARBA" id="ARBA00023136"/>
    </source>
</evidence>
<dbReference type="PROSITE" id="PS51123">
    <property type="entry name" value="OMPA_2"/>
    <property type="match status" value="1"/>
</dbReference>
<evidence type="ECO:0000256" key="3">
    <source>
        <dbReference type="ARBA" id="ARBA00023237"/>
    </source>
</evidence>
<accession>A0A3M6QPA6</accession>
<dbReference type="EMBL" id="RDQO01000005">
    <property type="protein sequence ID" value="RMX04232.1"/>
    <property type="molecule type" value="Genomic_DNA"/>
</dbReference>
<dbReference type="CDD" id="cd07185">
    <property type="entry name" value="OmpA_C-like"/>
    <property type="match status" value="1"/>
</dbReference>
<dbReference type="SUPFAM" id="SSF103088">
    <property type="entry name" value="OmpA-like"/>
    <property type="match status" value="1"/>
</dbReference>
<dbReference type="PANTHER" id="PTHR30329:SF21">
    <property type="entry name" value="LIPOPROTEIN YIAD-RELATED"/>
    <property type="match status" value="1"/>
</dbReference>
<evidence type="ECO:0000259" key="6">
    <source>
        <dbReference type="PROSITE" id="PS51123"/>
    </source>
</evidence>
<dbReference type="InterPro" id="IPR006664">
    <property type="entry name" value="OMP_bac"/>
</dbReference>
<reference evidence="7 8" key="1">
    <citation type="submission" date="2018-10" db="EMBL/GenBank/DDBJ databases">
        <title>Draft genome of Cortibacter populi DSM10536.</title>
        <authorList>
            <person name="Bernier A.-M."/>
            <person name="Bernard K."/>
        </authorList>
    </citation>
    <scope>NUCLEOTIDE SEQUENCE [LARGE SCALE GENOMIC DNA]</scope>
    <source>
        <strain evidence="7 8">DSM 105136</strain>
    </source>
</reference>
<feature type="region of interest" description="Disordered" evidence="5">
    <location>
        <begin position="1"/>
        <end position="28"/>
    </location>
</feature>
<organism evidence="7 8">
    <name type="scientific">Corticibacter populi</name>
    <dbReference type="NCBI Taxonomy" id="1550736"/>
    <lineage>
        <taxon>Bacteria</taxon>
        <taxon>Pseudomonadati</taxon>
        <taxon>Pseudomonadota</taxon>
        <taxon>Betaproteobacteria</taxon>
        <taxon>Burkholderiales</taxon>
        <taxon>Comamonadaceae</taxon>
        <taxon>Corticibacter</taxon>
    </lineage>
</organism>
<dbReference type="OrthoDB" id="9805832at2"/>
<dbReference type="InterPro" id="IPR050330">
    <property type="entry name" value="Bact_OuterMem_StrucFunc"/>
</dbReference>
<keyword evidence="2 4" id="KW-0472">Membrane</keyword>
<evidence type="ECO:0000313" key="7">
    <source>
        <dbReference type="EMBL" id="RMX04232.1"/>
    </source>
</evidence>
<dbReference type="Proteomes" id="UP000278006">
    <property type="component" value="Unassembled WGS sequence"/>
</dbReference>